<evidence type="ECO:0000313" key="2">
    <source>
        <dbReference type="Proteomes" id="UP000186588"/>
    </source>
</evidence>
<protein>
    <submittedName>
        <fullName evidence="1">Uncharacterized protein</fullName>
    </submittedName>
</protein>
<dbReference type="EMBL" id="BDDX01000001">
    <property type="protein sequence ID" value="GAT90069.1"/>
    <property type="molecule type" value="Genomic_DNA"/>
</dbReference>
<gene>
    <name evidence="1" type="ORF">FF306_00162</name>
</gene>
<accession>A0A1L8CFU1</accession>
<proteinExistence type="predicted"/>
<organism evidence="1 2">
    <name type="scientific">Apilactobacillus kunkeei</name>
    <dbReference type="NCBI Taxonomy" id="148814"/>
    <lineage>
        <taxon>Bacteria</taxon>
        <taxon>Bacillati</taxon>
        <taxon>Bacillota</taxon>
        <taxon>Bacilli</taxon>
        <taxon>Lactobacillales</taxon>
        <taxon>Lactobacillaceae</taxon>
        <taxon>Apilactobacillus</taxon>
    </lineage>
</organism>
<sequence>MNRRTLISNLAWRIHEIANYQAVKQYELKYAILDAEPAIYYGMLSIPRNKWTKETKSFMEAYERTYK</sequence>
<dbReference type="Proteomes" id="UP000186588">
    <property type="component" value="Unassembled WGS sequence"/>
</dbReference>
<comment type="caution">
    <text evidence="1">The sequence shown here is derived from an EMBL/GenBank/DDBJ whole genome shotgun (WGS) entry which is preliminary data.</text>
</comment>
<evidence type="ECO:0000313" key="1">
    <source>
        <dbReference type="EMBL" id="GAT90069.1"/>
    </source>
</evidence>
<reference evidence="1 2" key="1">
    <citation type="journal article" date="2016" name="Syst. Appl. Microbiol.">
        <title>Genomic characterization of a fructophilic bee symbiont Lactobacillus kunkeei reveals its niche-specific adaptation.</title>
        <authorList>
            <person name="Maeno S."/>
            <person name="Tanizawa Y."/>
            <person name="Kanesaki Y."/>
            <person name="Kubota E."/>
            <person name="Kumar H."/>
            <person name="Dicks L."/>
            <person name="Salminen S."/>
            <person name="Nakagawa J."/>
            <person name="Arita M."/>
            <person name="Endo A."/>
        </authorList>
    </citation>
    <scope>NUCLEOTIDE SEQUENCE [LARGE SCALE GENOMIC DNA]</scope>
    <source>
        <strain evidence="1 2">FF30-6</strain>
    </source>
</reference>
<dbReference type="RefSeq" id="WP_094750427.1">
    <property type="nucleotide sequence ID" value="NZ_BDDX01000001.1"/>
</dbReference>
<dbReference type="AlphaFoldDB" id="A0A1L8CFU1"/>
<name>A0A1L8CFU1_9LACO</name>